<comment type="caution">
    <text evidence="2">The sequence shown here is derived from an EMBL/GenBank/DDBJ whole genome shotgun (WGS) entry which is preliminary data.</text>
</comment>
<name>A0AAW3NC26_9BURK</name>
<dbReference type="Proteomes" id="UP000056732">
    <property type="component" value="Unassembled WGS sequence"/>
</dbReference>
<feature type="compositionally biased region" description="Acidic residues" evidence="1">
    <location>
        <begin position="121"/>
        <end position="144"/>
    </location>
</feature>
<reference evidence="2 3" key="1">
    <citation type="submission" date="2015-11" db="EMBL/GenBank/DDBJ databases">
        <title>Expanding the genomic diversity of Burkholderia species for the development of highly accurate diagnostics.</title>
        <authorList>
            <person name="Sahl J."/>
            <person name="Keim P."/>
            <person name="Wagner D."/>
        </authorList>
    </citation>
    <scope>NUCLEOTIDE SEQUENCE [LARGE SCALE GENOMIC DNA]</scope>
    <source>
        <strain evidence="2 3">MSMB1137WGS</strain>
    </source>
</reference>
<gene>
    <name evidence="2" type="ORF">WK53_31765</name>
</gene>
<proteinExistence type="predicted"/>
<protein>
    <submittedName>
        <fullName evidence="2">Uncharacterized protein</fullName>
    </submittedName>
</protein>
<evidence type="ECO:0000313" key="3">
    <source>
        <dbReference type="Proteomes" id="UP000056732"/>
    </source>
</evidence>
<sequence>MTRKSTSTVEAKIKKFILHELRDGRRVPSKDIFARAVEQGISENTLAKYAKQWRGTYQVGRRHEWFLLPEPADERPVSKIHDSAWPYPHIHPRILSKDELLRMLDGSDDPLISRLIELLQEEGDERGSDQDDEVTDETDSDTDQADGYFEALSDIEDELLEIEGATPYSMASRQIFDRMNGWIRSKRKSLGTK</sequence>
<feature type="region of interest" description="Disordered" evidence="1">
    <location>
        <begin position="121"/>
        <end position="147"/>
    </location>
</feature>
<dbReference type="RefSeq" id="WP_059927798.1">
    <property type="nucleotide sequence ID" value="NZ_LPDO01000054.1"/>
</dbReference>
<evidence type="ECO:0000256" key="1">
    <source>
        <dbReference type="SAM" id="MobiDB-lite"/>
    </source>
</evidence>
<accession>A0AAW3NC26</accession>
<dbReference type="AlphaFoldDB" id="A0AAW3NC26"/>
<dbReference type="EMBL" id="LPDO01000054">
    <property type="protein sequence ID" value="KVT56533.1"/>
    <property type="molecule type" value="Genomic_DNA"/>
</dbReference>
<organism evidence="2 3">
    <name type="scientific">Burkholderia ubonensis</name>
    <dbReference type="NCBI Taxonomy" id="101571"/>
    <lineage>
        <taxon>Bacteria</taxon>
        <taxon>Pseudomonadati</taxon>
        <taxon>Pseudomonadota</taxon>
        <taxon>Betaproteobacteria</taxon>
        <taxon>Burkholderiales</taxon>
        <taxon>Burkholderiaceae</taxon>
        <taxon>Burkholderia</taxon>
        <taxon>Burkholderia cepacia complex</taxon>
    </lineage>
</organism>
<evidence type="ECO:0000313" key="2">
    <source>
        <dbReference type="EMBL" id="KVT56533.1"/>
    </source>
</evidence>